<organism evidence="1">
    <name type="scientific">Pseudomonas syringae CC1417</name>
    <dbReference type="NCBI Taxonomy" id="1357272"/>
    <lineage>
        <taxon>Bacteria</taxon>
        <taxon>Pseudomonadati</taxon>
        <taxon>Pseudomonadota</taxon>
        <taxon>Gammaproteobacteria</taxon>
        <taxon>Pseudomonadales</taxon>
        <taxon>Pseudomonadaceae</taxon>
        <taxon>Pseudomonas</taxon>
        <taxon>Pseudomonas syringae</taxon>
    </lineage>
</organism>
<accession>A0AAU8LML4</accession>
<reference evidence="1" key="2">
    <citation type="submission" date="2024-07" db="EMBL/GenBank/DDBJ databases">
        <title>A complete genome sequence for Pseudomonas syringae CC1417.</title>
        <authorList>
            <person name="Baltrus D.A."/>
        </authorList>
    </citation>
    <scope>NUCLEOTIDE SEQUENCE</scope>
    <source>
        <strain evidence="1">CC1417</strain>
    </source>
</reference>
<dbReference type="EMBL" id="CP159362">
    <property type="protein sequence ID" value="XCN69636.1"/>
    <property type="molecule type" value="Genomic_DNA"/>
</dbReference>
<dbReference type="AlphaFoldDB" id="A0AAU8LML4"/>
<name>A0AAU8LML4_PSESX</name>
<reference evidence="1" key="1">
    <citation type="journal article" date="2014" name="Genome Announc.">
        <title>Draft Genome Sequences of a Phylogenetically Diverse Suite of Pseudomonas syringae Strains from Multiple Source Populations.</title>
        <authorList>
            <person name="Baltrus D.A."/>
            <person name="Yourstone S."/>
            <person name="Lind A."/>
            <person name="Guilbaud C."/>
            <person name="Sands D.C."/>
            <person name="Jones C.D."/>
            <person name="Morris C.E."/>
            <person name="Dangl J.L."/>
        </authorList>
    </citation>
    <scope>NUCLEOTIDE SEQUENCE</scope>
    <source>
        <strain evidence="1">CC1417</strain>
    </source>
</reference>
<protein>
    <submittedName>
        <fullName evidence="1">Uncharacterized protein</fullName>
    </submittedName>
</protein>
<sequence length="83" mass="9396">MNIVDRVNFFDFSNEQEAEATHCLFFLLWGRNPEAGELKDSTFLQKLELVRTGKLVLFELEAVCGATFIALAESVSLELLDKI</sequence>
<proteinExistence type="predicted"/>
<evidence type="ECO:0000313" key="1">
    <source>
        <dbReference type="EMBL" id="XCN69636.1"/>
    </source>
</evidence>
<gene>
    <name evidence="1" type="ORF">N011_10255</name>
</gene>
<dbReference type="RefSeq" id="WP_235201123.1">
    <property type="nucleotide sequence ID" value="NZ_CP159362.1"/>
</dbReference>